<protein>
    <submittedName>
        <fullName evidence="1">Uncharacterized protein</fullName>
    </submittedName>
</protein>
<sequence length="114" mass="12089">MSESALCSPCFPANNTIPEPWISTREPSPNRTVTLTARSSLEKTSLRPVMWLVAPVSRYQPSWSSPASALPRNAWAHSSLRWTVVDAGSGASFNAQTCAISSAGSSSSSCARCA</sequence>
<dbReference type="EMBL" id="GBRH01162637">
    <property type="protein sequence ID" value="JAE35259.1"/>
    <property type="molecule type" value="Transcribed_RNA"/>
</dbReference>
<name>A0A0A9HHG6_ARUDO</name>
<dbReference type="AlphaFoldDB" id="A0A0A9HHG6"/>
<reference evidence="1" key="1">
    <citation type="submission" date="2014-09" db="EMBL/GenBank/DDBJ databases">
        <authorList>
            <person name="Magalhaes I.L.F."/>
            <person name="Oliveira U."/>
            <person name="Santos F.R."/>
            <person name="Vidigal T.H.D.A."/>
            <person name="Brescovit A.D."/>
            <person name="Santos A.J."/>
        </authorList>
    </citation>
    <scope>NUCLEOTIDE SEQUENCE</scope>
    <source>
        <tissue evidence="1">Shoot tissue taken approximately 20 cm above the soil surface</tissue>
    </source>
</reference>
<accession>A0A0A9HHG6</accession>
<proteinExistence type="predicted"/>
<reference evidence="1" key="2">
    <citation type="journal article" date="2015" name="Data Brief">
        <title>Shoot transcriptome of the giant reed, Arundo donax.</title>
        <authorList>
            <person name="Barrero R.A."/>
            <person name="Guerrero F.D."/>
            <person name="Moolhuijzen P."/>
            <person name="Goolsby J.A."/>
            <person name="Tidwell J."/>
            <person name="Bellgard S.E."/>
            <person name="Bellgard M.I."/>
        </authorList>
    </citation>
    <scope>NUCLEOTIDE SEQUENCE</scope>
    <source>
        <tissue evidence="1">Shoot tissue taken approximately 20 cm above the soil surface</tissue>
    </source>
</reference>
<organism evidence="1">
    <name type="scientific">Arundo donax</name>
    <name type="common">Giant reed</name>
    <name type="synonym">Donax arundinaceus</name>
    <dbReference type="NCBI Taxonomy" id="35708"/>
    <lineage>
        <taxon>Eukaryota</taxon>
        <taxon>Viridiplantae</taxon>
        <taxon>Streptophyta</taxon>
        <taxon>Embryophyta</taxon>
        <taxon>Tracheophyta</taxon>
        <taxon>Spermatophyta</taxon>
        <taxon>Magnoliopsida</taxon>
        <taxon>Liliopsida</taxon>
        <taxon>Poales</taxon>
        <taxon>Poaceae</taxon>
        <taxon>PACMAD clade</taxon>
        <taxon>Arundinoideae</taxon>
        <taxon>Arundineae</taxon>
        <taxon>Arundo</taxon>
    </lineage>
</organism>
<evidence type="ECO:0000313" key="1">
    <source>
        <dbReference type="EMBL" id="JAE35259.1"/>
    </source>
</evidence>